<proteinExistence type="predicted"/>
<accession>A0A0F9UHZ2</accession>
<reference evidence="2" key="1">
    <citation type="journal article" date="2015" name="Nature">
        <title>Complex archaea that bridge the gap between prokaryotes and eukaryotes.</title>
        <authorList>
            <person name="Spang A."/>
            <person name="Saw J.H."/>
            <person name="Jorgensen S.L."/>
            <person name="Zaremba-Niedzwiedzka K."/>
            <person name="Martijn J."/>
            <person name="Lind A.E."/>
            <person name="van Eijk R."/>
            <person name="Schleper C."/>
            <person name="Guy L."/>
            <person name="Ettema T.J."/>
        </authorList>
    </citation>
    <scope>NUCLEOTIDE SEQUENCE</scope>
</reference>
<dbReference type="InterPro" id="IPR000594">
    <property type="entry name" value="ThiF_NAD_FAD-bd"/>
</dbReference>
<name>A0A0F9UHZ2_9ZZZZ</name>
<dbReference type="CDD" id="cd01483">
    <property type="entry name" value="E1_enzyme_family"/>
    <property type="match status" value="1"/>
</dbReference>
<organism evidence="2">
    <name type="scientific">marine sediment metagenome</name>
    <dbReference type="NCBI Taxonomy" id="412755"/>
    <lineage>
        <taxon>unclassified sequences</taxon>
        <taxon>metagenomes</taxon>
        <taxon>ecological metagenomes</taxon>
    </lineage>
</organism>
<dbReference type="PANTHER" id="PTHR10953">
    <property type="entry name" value="UBIQUITIN-ACTIVATING ENZYME E1"/>
    <property type="match status" value="1"/>
</dbReference>
<evidence type="ECO:0000259" key="1">
    <source>
        <dbReference type="Pfam" id="PF00899"/>
    </source>
</evidence>
<dbReference type="Pfam" id="PF00899">
    <property type="entry name" value="ThiF"/>
    <property type="match status" value="1"/>
</dbReference>
<dbReference type="Gene3D" id="3.40.50.720">
    <property type="entry name" value="NAD(P)-binding Rossmann-like Domain"/>
    <property type="match status" value="1"/>
</dbReference>
<dbReference type="SUPFAM" id="SSF69572">
    <property type="entry name" value="Activating enzymes of the ubiquitin-like proteins"/>
    <property type="match status" value="1"/>
</dbReference>
<comment type="caution">
    <text evidence="2">The sequence shown here is derived from an EMBL/GenBank/DDBJ whole genome shotgun (WGS) entry which is preliminary data.</text>
</comment>
<dbReference type="InterPro" id="IPR045886">
    <property type="entry name" value="ThiF/MoeB/HesA"/>
</dbReference>
<evidence type="ECO:0000313" key="2">
    <source>
        <dbReference type="EMBL" id="KKN86987.1"/>
    </source>
</evidence>
<dbReference type="GO" id="GO:0005737">
    <property type="term" value="C:cytoplasm"/>
    <property type="evidence" value="ECO:0007669"/>
    <property type="project" value="TreeGrafter"/>
</dbReference>
<dbReference type="GO" id="GO:0004792">
    <property type="term" value="F:thiosulfate-cyanide sulfurtransferase activity"/>
    <property type="evidence" value="ECO:0007669"/>
    <property type="project" value="TreeGrafter"/>
</dbReference>
<gene>
    <name evidence="2" type="ORF">LCGC14_0262560</name>
</gene>
<dbReference type="GO" id="GO:0016779">
    <property type="term" value="F:nucleotidyltransferase activity"/>
    <property type="evidence" value="ECO:0007669"/>
    <property type="project" value="TreeGrafter"/>
</dbReference>
<dbReference type="GO" id="GO:0008641">
    <property type="term" value="F:ubiquitin-like modifier activating enzyme activity"/>
    <property type="evidence" value="ECO:0007669"/>
    <property type="project" value="InterPro"/>
</dbReference>
<protein>
    <recommendedName>
        <fullName evidence="1">THIF-type NAD/FAD binding fold domain-containing protein</fullName>
    </recommendedName>
</protein>
<dbReference type="AlphaFoldDB" id="A0A0F9UHZ2"/>
<sequence length="269" mass="29641">MAQDSRILVVGCGGTGSFVAEGLCRLLINSDVSLILVDHDRVEPQNIGRQQFFPGDVGKFKSQALAERLARQYGRAIGYSVYPYMHDLVYKSMGGGMHTLAAQGIIIGCVDNAAARRSICEQWKSSNWWIDAGNGYSSGQVLIGNAREEMFLQEVFDEENQTVEALPLPTLQLPSLLSPVARIPKFKRDCAEAVIADEQSPVINQAMATLVLEFTHRLLIGNLSWMGAYIDLDAGTLQTVPAEPAVVARMLGVKVDTLMMNKQKKKRRR</sequence>
<dbReference type="EMBL" id="LAZR01000142">
    <property type="protein sequence ID" value="KKN86987.1"/>
    <property type="molecule type" value="Genomic_DNA"/>
</dbReference>
<dbReference type="PANTHER" id="PTHR10953:SF102">
    <property type="entry name" value="ADENYLYLTRANSFERASE AND SULFURTRANSFERASE MOCS3"/>
    <property type="match status" value="1"/>
</dbReference>
<feature type="domain" description="THIF-type NAD/FAD binding fold" evidence="1">
    <location>
        <begin position="4"/>
        <end position="161"/>
    </location>
</feature>
<dbReference type="InterPro" id="IPR035985">
    <property type="entry name" value="Ubiquitin-activating_enz"/>
</dbReference>